<keyword evidence="3 5" id="KW-0819">tRNA processing</keyword>
<comment type="catalytic activity">
    <reaction evidence="1 5">
        <text>uridine(55) in tRNA = pseudouridine(55) in tRNA</text>
        <dbReference type="Rhea" id="RHEA:42532"/>
        <dbReference type="Rhea" id="RHEA-COMP:10101"/>
        <dbReference type="Rhea" id="RHEA-COMP:10102"/>
        <dbReference type="ChEBI" id="CHEBI:65314"/>
        <dbReference type="ChEBI" id="CHEBI:65315"/>
        <dbReference type="EC" id="5.4.99.25"/>
    </reaction>
</comment>
<proteinExistence type="inferred from homology"/>
<evidence type="ECO:0000259" key="6">
    <source>
        <dbReference type="Pfam" id="PF01509"/>
    </source>
</evidence>
<feature type="domain" description="tRNA pseudouridylate synthase B C-terminal" evidence="7">
    <location>
        <begin position="184"/>
        <end position="233"/>
    </location>
</feature>
<organism evidence="8 9">
    <name type="scientific">Cohnella lupini</name>
    <dbReference type="NCBI Taxonomy" id="1294267"/>
    <lineage>
        <taxon>Bacteria</taxon>
        <taxon>Bacillati</taxon>
        <taxon>Bacillota</taxon>
        <taxon>Bacilli</taxon>
        <taxon>Bacillales</taxon>
        <taxon>Paenibacillaceae</taxon>
        <taxon>Cohnella</taxon>
    </lineage>
</organism>
<name>A0A3D9IWJ5_9BACL</name>
<dbReference type="Gene3D" id="3.30.2350.10">
    <property type="entry name" value="Pseudouridine synthase"/>
    <property type="match status" value="1"/>
</dbReference>
<dbReference type="GO" id="GO:0031119">
    <property type="term" value="P:tRNA pseudouridine synthesis"/>
    <property type="evidence" value="ECO:0007669"/>
    <property type="project" value="UniProtKB-UniRule"/>
</dbReference>
<evidence type="ECO:0000313" key="8">
    <source>
        <dbReference type="EMBL" id="RED66075.1"/>
    </source>
</evidence>
<dbReference type="GO" id="GO:1990481">
    <property type="term" value="P:mRNA pseudouridine synthesis"/>
    <property type="evidence" value="ECO:0007669"/>
    <property type="project" value="TreeGrafter"/>
</dbReference>
<dbReference type="Proteomes" id="UP000256869">
    <property type="component" value="Unassembled WGS sequence"/>
</dbReference>
<feature type="domain" description="Pseudouridine synthase II N-terminal" evidence="6">
    <location>
        <begin position="32"/>
        <end position="183"/>
    </location>
</feature>
<evidence type="ECO:0000256" key="3">
    <source>
        <dbReference type="ARBA" id="ARBA00022694"/>
    </source>
</evidence>
<dbReference type="OrthoDB" id="9802309at2"/>
<dbReference type="GO" id="GO:0003723">
    <property type="term" value="F:RNA binding"/>
    <property type="evidence" value="ECO:0007669"/>
    <property type="project" value="InterPro"/>
</dbReference>
<accession>A0A3D9IWJ5</accession>
<protein>
    <recommendedName>
        <fullName evidence="5">tRNA pseudouridine synthase B</fullName>
        <ecNumber evidence="5">5.4.99.25</ecNumber>
    </recommendedName>
    <alternativeName>
        <fullName evidence="5">tRNA pseudouridine(55) synthase</fullName>
        <shortName evidence="5">Psi55 synthase</shortName>
    </alternativeName>
    <alternativeName>
        <fullName evidence="5">tRNA pseudouridylate synthase</fullName>
    </alternativeName>
    <alternativeName>
        <fullName evidence="5">tRNA-uridine isomerase</fullName>
    </alternativeName>
</protein>
<dbReference type="InterPro" id="IPR032819">
    <property type="entry name" value="TruB_C"/>
</dbReference>
<dbReference type="RefSeq" id="WP_115991025.1">
    <property type="nucleotide sequence ID" value="NZ_QRDY01000001.1"/>
</dbReference>
<dbReference type="InterPro" id="IPR020103">
    <property type="entry name" value="PsdUridine_synth_cat_dom_sf"/>
</dbReference>
<dbReference type="Pfam" id="PF01509">
    <property type="entry name" value="TruB_N"/>
    <property type="match status" value="1"/>
</dbReference>
<evidence type="ECO:0000256" key="2">
    <source>
        <dbReference type="ARBA" id="ARBA00005642"/>
    </source>
</evidence>
<dbReference type="PANTHER" id="PTHR13767:SF2">
    <property type="entry name" value="PSEUDOURIDYLATE SYNTHASE TRUB1"/>
    <property type="match status" value="1"/>
</dbReference>
<evidence type="ECO:0000256" key="4">
    <source>
        <dbReference type="ARBA" id="ARBA00023235"/>
    </source>
</evidence>
<comment type="similarity">
    <text evidence="2 5">Belongs to the pseudouridine synthase TruB family. Type 1 subfamily.</text>
</comment>
<sequence>MSQRNEQGWDGVLAIWKPAGWTSHDVVAKARGLLRVRRIGHTGTLDPAVTGVLPLCIGRSTRFVEYLQEMPKTYRATLRFGLATDSEDLSGAVIERKDASFLTKSMMVEAALSFVGEIDQVPPMVSAVKINGQRLYELARQGITVERPSRRVCIYELKILTVVEGIEQPEITFSVTCSKGTYIRTLCVDIGRRLGVPAVMSELVRTESAGMKQEHCVTLEQIPQLLADGELESKLLAPDSLLTNMPASTAIPPESLHAIQGKGIGAAKLLPPPDKEGLLKLYRSDGVFLGLFSVDENMETVRPVKVFYSPGDQPNDSQSD</sequence>
<dbReference type="AlphaFoldDB" id="A0A3D9IWJ5"/>
<dbReference type="EC" id="5.4.99.25" evidence="5"/>
<evidence type="ECO:0000259" key="7">
    <source>
        <dbReference type="Pfam" id="PF16198"/>
    </source>
</evidence>
<dbReference type="CDD" id="cd02573">
    <property type="entry name" value="PseudoU_synth_EcTruB"/>
    <property type="match status" value="1"/>
</dbReference>
<dbReference type="HAMAP" id="MF_01080">
    <property type="entry name" value="TruB_bact"/>
    <property type="match status" value="1"/>
</dbReference>
<dbReference type="NCBIfam" id="TIGR00431">
    <property type="entry name" value="TruB"/>
    <property type="match status" value="1"/>
</dbReference>
<dbReference type="InterPro" id="IPR014780">
    <property type="entry name" value="tRNA_psdUridine_synth_TruB"/>
</dbReference>
<dbReference type="Pfam" id="PF16198">
    <property type="entry name" value="TruB_C_2"/>
    <property type="match status" value="1"/>
</dbReference>
<comment type="caution">
    <text evidence="8">The sequence shown here is derived from an EMBL/GenBank/DDBJ whole genome shotgun (WGS) entry which is preliminary data.</text>
</comment>
<dbReference type="EMBL" id="QRDY01000001">
    <property type="protein sequence ID" value="RED66075.1"/>
    <property type="molecule type" value="Genomic_DNA"/>
</dbReference>
<dbReference type="SUPFAM" id="SSF55120">
    <property type="entry name" value="Pseudouridine synthase"/>
    <property type="match status" value="1"/>
</dbReference>
<feature type="active site" description="Nucleophile" evidence="5">
    <location>
        <position position="46"/>
    </location>
</feature>
<gene>
    <name evidence="5" type="primary">truB</name>
    <name evidence="8" type="ORF">DFP95_101573</name>
</gene>
<keyword evidence="9" id="KW-1185">Reference proteome</keyword>
<reference evidence="8 9" key="1">
    <citation type="submission" date="2018-07" db="EMBL/GenBank/DDBJ databases">
        <title>Genomic Encyclopedia of Type Strains, Phase III (KMG-III): the genomes of soil and plant-associated and newly described type strains.</title>
        <authorList>
            <person name="Whitman W."/>
        </authorList>
    </citation>
    <scope>NUCLEOTIDE SEQUENCE [LARGE SCALE GENOMIC DNA]</scope>
    <source>
        <strain evidence="8 9">CECT 8236</strain>
    </source>
</reference>
<evidence type="ECO:0000256" key="1">
    <source>
        <dbReference type="ARBA" id="ARBA00000385"/>
    </source>
</evidence>
<dbReference type="FunFam" id="3.30.2350.10:FF:000011">
    <property type="entry name" value="tRNA pseudouridine synthase B"/>
    <property type="match status" value="1"/>
</dbReference>
<dbReference type="InterPro" id="IPR002501">
    <property type="entry name" value="PsdUridine_synth_N"/>
</dbReference>
<dbReference type="GO" id="GO:0160148">
    <property type="term" value="F:tRNA pseudouridine(55) synthase activity"/>
    <property type="evidence" value="ECO:0007669"/>
    <property type="project" value="UniProtKB-EC"/>
</dbReference>
<comment type="function">
    <text evidence="5">Responsible for synthesis of pseudouridine from uracil-55 in the psi GC loop of transfer RNAs.</text>
</comment>
<keyword evidence="4 5" id="KW-0413">Isomerase</keyword>
<evidence type="ECO:0000313" key="9">
    <source>
        <dbReference type="Proteomes" id="UP000256869"/>
    </source>
</evidence>
<evidence type="ECO:0000256" key="5">
    <source>
        <dbReference type="HAMAP-Rule" id="MF_01080"/>
    </source>
</evidence>
<dbReference type="PANTHER" id="PTHR13767">
    <property type="entry name" value="TRNA-PSEUDOURIDINE SYNTHASE"/>
    <property type="match status" value="1"/>
</dbReference>